<feature type="transmembrane region" description="Helical" evidence="9">
    <location>
        <begin position="301"/>
        <end position="321"/>
    </location>
</feature>
<accession>A0A538TRS7</accession>
<comment type="caution">
    <text evidence="11">The sequence shown here is derived from an EMBL/GenBank/DDBJ whole genome shotgun (WGS) entry which is preliminary data.</text>
</comment>
<dbReference type="InterPro" id="IPR019734">
    <property type="entry name" value="TPR_rpt"/>
</dbReference>
<evidence type="ECO:0000256" key="5">
    <source>
        <dbReference type="ARBA" id="ARBA00022692"/>
    </source>
</evidence>
<keyword evidence="6 9" id="KW-1133">Transmembrane helix</keyword>
<protein>
    <recommendedName>
        <fullName evidence="10">Glycosyltransferase RgtA/B/C/D-like domain-containing protein</fullName>
    </recommendedName>
</protein>
<dbReference type="Gene3D" id="1.25.40.10">
    <property type="entry name" value="Tetratricopeptide repeat domain"/>
    <property type="match status" value="1"/>
</dbReference>
<keyword evidence="5 9" id="KW-0812">Transmembrane</keyword>
<sequence length="633" mass="69015">MARAWAMWGGGTRPLNLDPQTAGWPGLSFYAALLAQVAYRGYWQLFEGGGGAEQFVRHTAAHPDKLFLFARLFGVVLGVLTVWVTYRLGRSLLSPSVGLLAALILAVTPVHVLTSQHVSDPNLLATLFVLLAAGPLCAIGSNGRLAPSVLAGSMIGLATASKYVPAILVFSLIWRHLQWLRAAGARHRVVIRALLLSVTCAIATFLATSPFVLLRGVTFRRDFEAQSTSMFSDWVGQSEFPVALPVYILSILPSALGWVTLLLAAGGLAVLWRRGGAARTLATIPLLIVAGNGLLKVAQLRYILPAIPFLIVAAAFSLLAMARTKWLANSPPLRRASLIFGVAAMCVPQLVELTHTRMALAMPDSRHVARRWINSRVPPAMPMVVELYGPVLNSQSTERLALTWPFFSSRPERVSPAYHPEFLDGFHLYVASSGVSDRFKSQPGKYREEIAYYAWLRTHSTVVWYSDSVRASGPKISILSLPRFISSATARDSIWREVSKGNLDSLRLTAWCSDASVLFTLAQDHERAAEWAERGLTIAAASERPRLLSALAWTRLQQGQLDAAADAAIRGIGLSPQDPTLHLYLGMAYERMGKAEAAVAEYERSLRIAPAQDGWESIQAEIAKLRAGRRSPG</sequence>
<comment type="subcellular location">
    <subcellularLocation>
        <location evidence="1">Cell membrane</location>
        <topology evidence="1">Multi-pass membrane protein</topology>
    </subcellularLocation>
</comment>
<dbReference type="InterPro" id="IPR050297">
    <property type="entry name" value="LipidA_mod_glycosyltrf_83"/>
</dbReference>
<evidence type="ECO:0000256" key="8">
    <source>
        <dbReference type="PROSITE-ProRule" id="PRU00339"/>
    </source>
</evidence>
<keyword evidence="8" id="KW-0802">TPR repeat</keyword>
<feature type="transmembrane region" description="Helical" evidence="9">
    <location>
        <begin position="189"/>
        <end position="213"/>
    </location>
</feature>
<feature type="transmembrane region" description="Helical" evidence="9">
    <location>
        <begin position="246"/>
        <end position="271"/>
    </location>
</feature>
<evidence type="ECO:0000256" key="1">
    <source>
        <dbReference type="ARBA" id="ARBA00004651"/>
    </source>
</evidence>
<feature type="transmembrane region" description="Helical" evidence="9">
    <location>
        <begin position="66"/>
        <end position="86"/>
    </location>
</feature>
<feature type="domain" description="Glycosyltransferase RgtA/B/C/D-like" evidence="10">
    <location>
        <begin position="70"/>
        <end position="205"/>
    </location>
</feature>
<dbReference type="InterPro" id="IPR011990">
    <property type="entry name" value="TPR-like_helical_dom_sf"/>
</dbReference>
<evidence type="ECO:0000256" key="3">
    <source>
        <dbReference type="ARBA" id="ARBA00022676"/>
    </source>
</evidence>
<feature type="transmembrane region" description="Helical" evidence="9">
    <location>
        <begin position="92"/>
        <end position="110"/>
    </location>
</feature>
<evidence type="ECO:0000256" key="9">
    <source>
        <dbReference type="SAM" id="Phobius"/>
    </source>
</evidence>
<keyword evidence="4" id="KW-0808">Transferase</keyword>
<dbReference type="SUPFAM" id="SSF48452">
    <property type="entry name" value="TPR-like"/>
    <property type="match status" value="1"/>
</dbReference>
<feature type="transmembrane region" description="Helical" evidence="9">
    <location>
        <begin position="122"/>
        <end position="141"/>
    </location>
</feature>
<keyword evidence="2" id="KW-1003">Cell membrane</keyword>
<dbReference type="GO" id="GO:0005886">
    <property type="term" value="C:plasma membrane"/>
    <property type="evidence" value="ECO:0007669"/>
    <property type="project" value="UniProtKB-SubCell"/>
</dbReference>
<gene>
    <name evidence="11" type="ORF">E6K79_02975</name>
</gene>
<dbReference type="AlphaFoldDB" id="A0A538TRS7"/>
<evidence type="ECO:0000313" key="11">
    <source>
        <dbReference type="EMBL" id="TMQ66331.1"/>
    </source>
</evidence>
<organism evidence="11 12">
    <name type="scientific">Eiseniibacteriota bacterium</name>
    <dbReference type="NCBI Taxonomy" id="2212470"/>
    <lineage>
        <taxon>Bacteria</taxon>
        <taxon>Candidatus Eiseniibacteriota</taxon>
    </lineage>
</organism>
<dbReference type="GO" id="GO:0009103">
    <property type="term" value="P:lipopolysaccharide biosynthetic process"/>
    <property type="evidence" value="ECO:0007669"/>
    <property type="project" value="UniProtKB-ARBA"/>
</dbReference>
<keyword evidence="7 9" id="KW-0472">Membrane</keyword>
<name>A0A538TRS7_UNCEI</name>
<evidence type="ECO:0000259" key="10">
    <source>
        <dbReference type="Pfam" id="PF13231"/>
    </source>
</evidence>
<dbReference type="GO" id="GO:0016763">
    <property type="term" value="F:pentosyltransferase activity"/>
    <property type="evidence" value="ECO:0007669"/>
    <property type="project" value="TreeGrafter"/>
</dbReference>
<evidence type="ECO:0000313" key="12">
    <source>
        <dbReference type="Proteomes" id="UP000317691"/>
    </source>
</evidence>
<evidence type="ECO:0000256" key="4">
    <source>
        <dbReference type="ARBA" id="ARBA00022679"/>
    </source>
</evidence>
<dbReference type="PANTHER" id="PTHR33908">
    <property type="entry name" value="MANNOSYLTRANSFERASE YKCB-RELATED"/>
    <property type="match status" value="1"/>
</dbReference>
<proteinExistence type="predicted"/>
<evidence type="ECO:0000256" key="6">
    <source>
        <dbReference type="ARBA" id="ARBA00022989"/>
    </source>
</evidence>
<evidence type="ECO:0000256" key="2">
    <source>
        <dbReference type="ARBA" id="ARBA00022475"/>
    </source>
</evidence>
<feature type="repeat" description="TPR" evidence="8">
    <location>
        <begin position="579"/>
        <end position="612"/>
    </location>
</feature>
<feature type="transmembrane region" description="Helical" evidence="9">
    <location>
        <begin position="153"/>
        <end position="177"/>
    </location>
</feature>
<feature type="transmembrane region" description="Helical" evidence="9">
    <location>
        <begin position="278"/>
        <end position="295"/>
    </location>
</feature>
<keyword evidence="3" id="KW-0328">Glycosyltransferase</keyword>
<evidence type="ECO:0000256" key="7">
    <source>
        <dbReference type="ARBA" id="ARBA00023136"/>
    </source>
</evidence>
<reference evidence="11 12" key="1">
    <citation type="journal article" date="2019" name="Nat. Microbiol.">
        <title>Mediterranean grassland soil C-N compound turnover is dependent on rainfall and depth, and is mediated by genomically divergent microorganisms.</title>
        <authorList>
            <person name="Diamond S."/>
            <person name="Andeer P.F."/>
            <person name="Li Z."/>
            <person name="Crits-Christoph A."/>
            <person name="Burstein D."/>
            <person name="Anantharaman K."/>
            <person name="Lane K.R."/>
            <person name="Thomas B.C."/>
            <person name="Pan C."/>
            <person name="Northen T.R."/>
            <person name="Banfield J.F."/>
        </authorList>
    </citation>
    <scope>NUCLEOTIDE SEQUENCE [LARGE SCALE GENOMIC DNA]</scope>
    <source>
        <strain evidence="11">WS_9</strain>
    </source>
</reference>
<dbReference type="PANTHER" id="PTHR33908:SF11">
    <property type="entry name" value="MEMBRANE PROTEIN"/>
    <property type="match status" value="1"/>
</dbReference>
<dbReference type="InterPro" id="IPR038731">
    <property type="entry name" value="RgtA/B/C-like"/>
</dbReference>
<dbReference type="Proteomes" id="UP000317691">
    <property type="component" value="Unassembled WGS sequence"/>
</dbReference>
<dbReference type="EMBL" id="VBOZ01000009">
    <property type="protein sequence ID" value="TMQ66331.1"/>
    <property type="molecule type" value="Genomic_DNA"/>
</dbReference>
<dbReference type="Pfam" id="PF13231">
    <property type="entry name" value="PMT_2"/>
    <property type="match status" value="1"/>
</dbReference>
<dbReference type="SMART" id="SM00028">
    <property type="entry name" value="TPR"/>
    <property type="match status" value="2"/>
</dbReference>
<dbReference type="Pfam" id="PF13181">
    <property type="entry name" value="TPR_8"/>
    <property type="match status" value="1"/>
</dbReference>
<dbReference type="PROSITE" id="PS50005">
    <property type="entry name" value="TPR"/>
    <property type="match status" value="1"/>
</dbReference>